<evidence type="ECO:0000313" key="9">
    <source>
        <dbReference type="Proteomes" id="UP000705983"/>
    </source>
</evidence>
<evidence type="ECO:0000256" key="2">
    <source>
        <dbReference type="ARBA" id="ARBA00022692"/>
    </source>
</evidence>
<feature type="transmembrane region" description="Helical" evidence="6">
    <location>
        <begin position="164"/>
        <end position="185"/>
    </location>
</feature>
<dbReference type="EMBL" id="JAFFJS010000004">
    <property type="protein sequence ID" value="MBM9433677.1"/>
    <property type="molecule type" value="Genomic_DNA"/>
</dbReference>
<dbReference type="InterPro" id="IPR023408">
    <property type="entry name" value="MscS_beta-dom_sf"/>
</dbReference>
<sequence length="523" mass="57024">MKLLLSQLASVVDPTEDPTEETPLGENVEQAVTVTFDIVGTLLTCLIGAVLGLLLSILLIAVAQAVSRRHPIVEPALGPPKRPFQLALALAGAWVAFGVKTAVDDGEIEPGWRGPILHAGMIVVILAGTWFVARVMLGVEAAVVRHVERSATKRAKRIQTQFQIVRRVLVVSIWVMGIAGVLMTYPTARAAGASIFASAGVISVIAGLAAQSTLGNVFAGLQVAFSDSLRVDDVVIVNGEYCVVEEITLTYVVVKVWDGRRLIVPSSKLTTETFENWTRRDSDMMGKVYFDLDWQVPIDAMRSEMHRCLQASDLWDGRTAVLQVDSAEGGRVRIAILVSAVDSAKLTDLRNYTREHMVKWIQESVPKALPYSRNLFASIDDLETAIAEYPDPEVFVDEEHLPEAPKPAVPHEDVDMEETVILPLDYLPFRRSLSERTPPEYSEDEIASSPTTAGVTTTSVKPGHEASIFSGSPEAEKRAQAFSGPGEEAIAERERRAAQRNAVHDDGETDPQQEDTANSKEPT</sequence>
<keyword evidence="2 6" id="KW-0812">Transmembrane</keyword>
<dbReference type="Gene3D" id="1.10.287.1260">
    <property type="match status" value="1"/>
</dbReference>
<evidence type="ECO:0000256" key="1">
    <source>
        <dbReference type="ARBA" id="ARBA00004370"/>
    </source>
</evidence>
<evidence type="ECO:0000256" key="5">
    <source>
        <dbReference type="SAM" id="MobiDB-lite"/>
    </source>
</evidence>
<name>A0ABS2TGC5_9ACTO</name>
<dbReference type="SUPFAM" id="SSF50182">
    <property type="entry name" value="Sm-like ribonucleoproteins"/>
    <property type="match status" value="1"/>
</dbReference>
<evidence type="ECO:0000256" key="6">
    <source>
        <dbReference type="SAM" id="Phobius"/>
    </source>
</evidence>
<feature type="compositionally biased region" description="Polar residues" evidence="5">
    <location>
        <begin position="448"/>
        <end position="460"/>
    </location>
</feature>
<feature type="transmembrane region" description="Helical" evidence="6">
    <location>
        <begin position="38"/>
        <end position="63"/>
    </location>
</feature>
<feature type="region of interest" description="Disordered" evidence="5">
    <location>
        <begin position="435"/>
        <end position="523"/>
    </location>
</feature>
<evidence type="ECO:0000259" key="7">
    <source>
        <dbReference type="Pfam" id="PF00924"/>
    </source>
</evidence>
<comment type="caution">
    <text evidence="8">The sequence shown here is derived from an EMBL/GenBank/DDBJ whole genome shotgun (WGS) entry which is preliminary data.</text>
</comment>
<feature type="transmembrane region" description="Helical" evidence="6">
    <location>
        <begin position="115"/>
        <end position="143"/>
    </location>
</feature>
<proteinExistence type="predicted"/>
<feature type="compositionally biased region" description="Basic and acidic residues" evidence="5">
    <location>
        <begin position="490"/>
        <end position="506"/>
    </location>
</feature>
<dbReference type="Proteomes" id="UP000705983">
    <property type="component" value="Unassembled WGS sequence"/>
</dbReference>
<dbReference type="InterPro" id="IPR006685">
    <property type="entry name" value="MscS_channel_2nd"/>
</dbReference>
<keyword evidence="3 6" id="KW-1133">Transmembrane helix</keyword>
<accession>A0ABS2TGC5</accession>
<gene>
    <name evidence="8" type="ORF">JVW63_08205</name>
</gene>
<evidence type="ECO:0000256" key="3">
    <source>
        <dbReference type="ARBA" id="ARBA00022989"/>
    </source>
</evidence>
<protein>
    <submittedName>
        <fullName evidence="8">Mechanosensitive ion channel</fullName>
    </submittedName>
</protein>
<reference evidence="9" key="1">
    <citation type="submission" date="2021-02" db="EMBL/GenBank/DDBJ databases">
        <title>Leucobacter sp. CX169.</title>
        <authorList>
            <person name="Cheng Y."/>
        </authorList>
    </citation>
    <scope>NUCLEOTIDE SEQUENCE [LARGE SCALE GENOMIC DNA]</scope>
    <source>
        <strain evidence="9">JY899</strain>
    </source>
</reference>
<dbReference type="RefSeq" id="WP_187996858.1">
    <property type="nucleotide sequence ID" value="NZ_JACEXG010000004.1"/>
</dbReference>
<feature type="transmembrane region" description="Helical" evidence="6">
    <location>
        <begin position="84"/>
        <end position="103"/>
    </location>
</feature>
<organism evidence="8 9">
    <name type="scientific">Flaviflexus equikiangi</name>
    <dbReference type="NCBI Taxonomy" id="2758573"/>
    <lineage>
        <taxon>Bacteria</taxon>
        <taxon>Bacillati</taxon>
        <taxon>Actinomycetota</taxon>
        <taxon>Actinomycetes</taxon>
        <taxon>Actinomycetales</taxon>
        <taxon>Actinomycetaceae</taxon>
        <taxon>Flaviflexus</taxon>
    </lineage>
</organism>
<dbReference type="InterPro" id="IPR010920">
    <property type="entry name" value="LSM_dom_sf"/>
</dbReference>
<feature type="domain" description="Mechanosensitive ion channel MscS" evidence="7">
    <location>
        <begin position="213"/>
        <end position="279"/>
    </location>
</feature>
<comment type="subcellular location">
    <subcellularLocation>
        <location evidence="1">Membrane</location>
    </subcellularLocation>
</comment>
<evidence type="ECO:0000256" key="4">
    <source>
        <dbReference type="ARBA" id="ARBA00023136"/>
    </source>
</evidence>
<keyword evidence="9" id="KW-1185">Reference proteome</keyword>
<evidence type="ECO:0000313" key="8">
    <source>
        <dbReference type="EMBL" id="MBM9433677.1"/>
    </source>
</evidence>
<dbReference type="Gene3D" id="2.30.30.60">
    <property type="match status" value="1"/>
</dbReference>
<keyword evidence="4 6" id="KW-0472">Membrane</keyword>
<feature type="compositionally biased region" description="Polar residues" evidence="5">
    <location>
        <begin position="514"/>
        <end position="523"/>
    </location>
</feature>
<dbReference type="PANTHER" id="PTHR30566:SF25">
    <property type="entry name" value="INNER MEMBRANE PROTEIN"/>
    <property type="match status" value="1"/>
</dbReference>
<dbReference type="Pfam" id="PF00924">
    <property type="entry name" value="MS_channel_2nd"/>
    <property type="match status" value="1"/>
</dbReference>
<dbReference type="PANTHER" id="PTHR30566">
    <property type="entry name" value="YNAI-RELATED MECHANOSENSITIVE ION CHANNEL"/>
    <property type="match status" value="1"/>
</dbReference>